<proteinExistence type="predicted"/>
<dbReference type="RefSeq" id="WP_186874677.1">
    <property type="nucleotide sequence ID" value="NZ_JACOPF010000001.1"/>
</dbReference>
<organism evidence="1 2">
    <name type="scientific">Mediterraneibacter hominis</name>
    <dbReference type="NCBI Taxonomy" id="2763054"/>
    <lineage>
        <taxon>Bacteria</taxon>
        <taxon>Bacillati</taxon>
        <taxon>Bacillota</taxon>
        <taxon>Clostridia</taxon>
        <taxon>Lachnospirales</taxon>
        <taxon>Lachnospiraceae</taxon>
        <taxon>Mediterraneibacter</taxon>
    </lineage>
</organism>
<dbReference type="Proteomes" id="UP000652477">
    <property type="component" value="Unassembled WGS sequence"/>
</dbReference>
<evidence type="ECO:0000313" key="2">
    <source>
        <dbReference type="Proteomes" id="UP000652477"/>
    </source>
</evidence>
<keyword evidence="2" id="KW-1185">Reference proteome</keyword>
<dbReference type="PROSITE" id="PS51257">
    <property type="entry name" value="PROKAR_LIPOPROTEIN"/>
    <property type="match status" value="1"/>
</dbReference>
<gene>
    <name evidence="1" type="ORF">H8S37_03675</name>
</gene>
<comment type="caution">
    <text evidence="1">The sequence shown here is derived from an EMBL/GenBank/DDBJ whole genome shotgun (WGS) entry which is preliminary data.</text>
</comment>
<protein>
    <recommendedName>
        <fullName evidence="3">Lipoprotein</fullName>
    </recommendedName>
</protein>
<dbReference type="EMBL" id="JACOPF010000001">
    <property type="protein sequence ID" value="MBC5688034.1"/>
    <property type="molecule type" value="Genomic_DNA"/>
</dbReference>
<reference evidence="1" key="1">
    <citation type="submission" date="2020-08" db="EMBL/GenBank/DDBJ databases">
        <title>Genome public.</title>
        <authorList>
            <person name="Liu C."/>
            <person name="Sun Q."/>
        </authorList>
    </citation>
    <scope>NUCLEOTIDE SEQUENCE</scope>
    <source>
        <strain evidence="1">NSJ-55</strain>
    </source>
</reference>
<evidence type="ECO:0008006" key="3">
    <source>
        <dbReference type="Google" id="ProtNLM"/>
    </source>
</evidence>
<dbReference type="AlphaFoldDB" id="A0A923RP20"/>
<name>A0A923RP20_9FIRM</name>
<accession>A0A923RP20</accession>
<sequence>MDVRKRNILLLVILVMLLTGGCAEERKEEQKILRDFTRYEKSFGFLYRKQAKIVEKYKDSVEGETRIYVLVSGENHFLRYQYWCVFCYIGEETEREHLKGIVVLDRKVWRLRPDYKEFPCNLK</sequence>
<evidence type="ECO:0000313" key="1">
    <source>
        <dbReference type="EMBL" id="MBC5688034.1"/>
    </source>
</evidence>